<dbReference type="Proteomes" id="UP000600139">
    <property type="component" value="Unassembled WGS sequence"/>
</dbReference>
<proteinExistence type="predicted"/>
<name>A0A934VBS9_9BACT</name>
<organism evidence="1 2">
    <name type="scientific">Luteolibacter yonseiensis</name>
    <dbReference type="NCBI Taxonomy" id="1144680"/>
    <lineage>
        <taxon>Bacteria</taxon>
        <taxon>Pseudomonadati</taxon>
        <taxon>Verrucomicrobiota</taxon>
        <taxon>Verrucomicrobiia</taxon>
        <taxon>Verrucomicrobiales</taxon>
        <taxon>Verrucomicrobiaceae</taxon>
        <taxon>Luteolibacter</taxon>
    </lineage>
</organism>
<accession>A0A934VBS9</accession>
<evidence type="ECO:0000313" key="1">
    <source>
        <dbReference type="EMBL" id="MBK1815754.1"/>
    </source>
</evidence>
<evidence type="ECO:0000313" key="2">
    <source>
        <dbReference type="Proteomes" id="UP000600139"/>
    </source>
</evidence>
<keyword evidence="2" id="KW-1185">Reference proteome</keyword>
<dbReference type="AlphaFoldDB" id="A0A934VBS9"/>
<reference evidence="1" key="1">
    <citation type="submission" date="2021-01" db="EMBL/GenBank/DDBJ databases">
        <title>Modified the classification status of verrucomicrobia.</title>
        <authorList>
            <person name="Feng X."/>
        </authorList>
    </citation>
    <scope>NUCLEOTIDE SEQUENCE</scope>
    <source>
        <strain evidence="1">JCM 18052</strain>
    </source>
</reference>
<gene>
    <name evidence="1" type="ORF">JIN84_09005</name>
</gene>
<sequence length="92" mass="9898">MEYHTTTENNLVSVNPVIRDDQALICIGTPSDTVTPYDVYARMIAKDARIAFSRAGVPAAVVTCHRRIASVGYGTGPGGARRFGDDMLPDDV</sequence>
<comment type="caution">
    <text evidence="1">The sequence shown here is derived from an EMBL/GenBank/DDBJ whole genome shotgun (WGS) entry which is preliminary data.</text>
</comment>
<protein>
    <submittedName>
        <fullName evidence="1">Uncharacterized protein</fullName>
    </submittedName>
</protein>
<dbReference type="RefSeq" id="WP_200350711.1">
    <property type="nucleotide sequence ID" value="NZ_BAABHZ010000008.1"/>
</dbReference>
<dbReference type="EMBL" id="JAENIK010000009">
    <property type="protein sequence ID" value="MBK1815754.1"/>
    <property type="molecule type" value="Genomic_DNA"/>
</dbReference>